<dbReference type="PROSITE" id="PS00036">
    <property type="entry name" value="BZIP_BASIC"/>
    <property type="match status" value="1"/>
</dbReference>
<evidence type="ECO:0000256" key="3">
    <source>
        <dbReference type="SAM" id="Coils"/>
    </source>
</evidence>
<dbReference type="AlphaFoldDB" id="A0A642ULT8"/>
<gene>
    <name evidence="6" type="ORF">DIURU_003119</name>
</gene>
<dbReference type="EMBL" id="SWFT01000101">
    <property type="protein sequence ID" value="KAA8901591.1"/>
    <property type="molecule type" value="Genomic_DNA"/>
</dbReference>
<comment type="caution">
    <text evidence="6">The sequence shown here is derived from an EMBL/GenBank/DDBJ whole genome shotgun (WGS) entry which is preliminary data.</text>
</comment>
<dbReference type="InterPro" id="IPR004827">
    <property type="entry name" value="bZIP"/>
</dbReference>
<feature type="non-terminal residue" evidence="6">
    <location>
        <position position="1"/>
    </location>
</feature>
<evidence type="ECO:0000256" key="4">
    <source>
        <dbReference type="SAM" id="MobiDB-lite"/>
    </source>
</evidence>
<feature type="region of interest" description="Disordered" evidence="4">
    <location>
        <begin position="456"/>
        <end position="495"/>
    </location>
</feature>
<dbReference type="GO" id="GO:0090575">
    <property type="term" value="C:RNA polymerase II transcription regulator complex"/>
    <property type="evidence" value="ECO:0007669"/>
    <property type="project" value="TreeGrafter"/>
</dbReference>
<dbReference type="GO" id="GO:0000976">
    <property type="term" value="F:transcription cis-regulatory region binding"/>
    <property type="evidence" value="ECO:0007669"/>
    <property type="project" value="InterPro"/>
</dbReference>
<dbReference type="VEuPathDB" id="FungiDB:DIURU_003119"/>
<evidence type="ECO:0000259" key="5">
    <source>
        <dbReference type="PROSITE" id="PS00036"/>
    </source>
</evidence>
<sequence length="555" mass="59103">PALAPKVPIARPGAAPSSAPPAVTQIITSKEWVLPPRPKPGRKPSVDTPASKRKAQNRAAQRAFRERRATRVQELEQKLLEVEKEKEMKEMSLISSLNKLKGENQSLVKSLESMKRDIAMLKSLASRNNSPAVQASSPHYPTSNAPSPFTMDSQQISPAPSADSPRTAAVVYSKSSPQTYPPPAPARASVAAAEPVDCGVCIKDECLCENIGLKEPAASSAPSQGPPPYSAVAASPVSASGSSTSTQQHQHQPQHQPLLLLEQTLRSQLQDYKPEPAVSLKKRKRDPQEAMEIDFTAHFAKRPMPDLSKLEKKQPPQKKQLAVPFNKDSPVDSCGFCSDDTPCVCREAAEEAAKLGLDANSLPPLNNSGPPANGDAHKASLPVLHPGPSLEISNFSNLTPGAVPLVVNPTTRDPVSIQAPAEKEKKEGCTGNPGTCSQCQMDPLSTLFCSTVASKAKDAGAKPPPPLLPSTPTNRISGGDGPSTPGPFTPGGSVAPGQQGLYIPCADAYKTLSRHKRFSQVDFSTLVGKLTTRGMQVEVQSVANVLRELDRNIYN</sequence>
<organism evidence="6 7">
    <name type="scientific">Diutina rugosa</name>
    <name type="common">Yeast</name>
    <name type="synonym">Candida rugosa</name>
    <dbReference type="NCBI Taxonomy" id="5481"/>
    <lineage>
        <taxon>Eukaryota</taxon>
        <taxon>Fungi</taxon>
        <taxon>Dikarya</taxon>
        <taxon>Ascomycota</taxon>
        <taxon>Saccharomycotina</taxon>
        <taxon>Pichiomycetes</taxon>
        <taxon>Debaryomycetaceae</taxon>
        <taxon>Diutina</taxon>
    </lineage>
</organism>
<reference evidence="6 7" key="1">
    <citation type="submission" date="2019-07" db="EMBL/GenBank/DDBJ databases">
        <title>Genome assembly of two rare yeast pathogens: Diutina rugosa and Trichomonascus ciferrii.</title>
        <authorList>
            <person name="Mixao V."/>
            <person name="Saus E."/>
            <person name="Hansen A."/>
            <person name="Lass-Flor C."/>
            <person name="Gabaldon T."/>
        </authorList>
    </citation>
    <scope>NUCLEOTIDE SEQUENCE [LARGE SCALE GENOMIC DNA]</scope>
    <source>
        <strain evidence="6 7">CBS 613</strain>
    </source>
</reference>
<keyword evidence="7" id="KW-1185">Reference proteome</keyword>
<evidence type="ECO:0000313" key="6">
    <source>
        <dbReference type="EMBL" id="KAA8901591.1"/>
    </source>
</evidence>
<dbReference type="Gene3D" id="1.20.5.170">
    <property type="match status" value="1"/>
</dbReference>
<accession>A0A642ULT8</accession>
<dbReference type="InterPro" id="IPR046347">
    <property type="entry name" value="bZIP_sf"/>
</dbReference>
<dbReference type="RefSeq" id="XP_034012028.1">
    <property type="nucleotide sequence ID" value="XM_034155846.1"/>
</dbReference>
<feature type="region of interest" description="Disordered" evidence="4">
    <location>
        <begin position="271"/>
        <end position="325"/>
    </location>
</feature>
<dbReference type="PANTHER" id="PTHR40621:SF7">
    <property type="entry name" value="BZIP DOMAIN-CONTAINING PROTEIN"/>
    <property type="match status" value="1"/>
</dbReference>
<dbReference type="PANTHER" id="PTHR40621">
    <property type="entry name" value="TRANSCRIPTION FACTOR KAPC-RELATED"/>
    <property type="match status" value="1"/>
</dbReference>
<dbReference type="Pfam" id="PF10297">
    <property type="entry name" value="Hap4_Hap_bind"/>
    <property type="match status" value="1"/>
</dbReference>
<feature type="compositionally biased region" description="Low complexity" evidence="4">
    <location>
        <begin position="230"/>
        <end position="256"/>
    </location>
</feature>
<dbReference type="OrthoDB" id="5374328at2759"/>
<dbReference type="CDD" id="cd14688">
    <property type="entry name" value="bZIP_YAP"/>
    <property type="match status" value="1"/>
</dbReference>
<dbReference type="Proteomes" id="UP000449547">
    <property type="component" value="Unassembled WGS sequence"/>
</dbReference>
<proteinExistence type="predicted"/>
<evidence type="ECO:0000256" key="1">
    <source>
        <dbReference type="ARBA" id="ARBA00004123"/>
    </source>
</evidence>
<comment type="subcellular location">
    <subcellularLocation>
        <location evidence="1">Nucleus</location>
    </subcellularLocation>
</comment>
<dbReference type="OMA" id="MEIDFTA"/>
<dbReference type="GeneID" id="54781770"/>
<evidence type="ECO:0000256" key="2">
    <source>
        <dbReference type="ARBA" id="ARBA00023242"/>
    </source>
</evidence>
<keyword evidence="2" id="KW-0539">Nucleus</keyword>
<dbReference type="SUPFAM" id="SSF57959">
    <property type="entry name" value="Leucine zipper domain"/>
    <property type="match status" value="1"/>
</dbReference>
<feature type="region of interest" description="Disordered" evidence="4">
    <location>
        <begin position="216"/>
        <end position="256"/>
    </location>
</feature>
<dbReference type="GO" id="GO:0001228">
    <property type="term" value="F:DNA-binding transcription activator activity, RNA polymerase II-specific"/>
    <property type="evidence" value="ECO:0007669"/>
    <property type="project" value="TreeGrafter"/>
</dbReference>
<feature type="region of interest" description="Disordered" evidence="4">
    <location>
        <begin position="127"/>
        <end position="189"/>
    </location>
</feature>
<feature type="compositionally biased region" description="Low complexity" evidence="4">
    <location>
        <begin position="8"/>
        <end position="22"/>
    </location>
</feature>
<keyword evidence="3" id="KW-0175">Coiled coil</keyword>
<evidence type="ECO:0000313" key="7">
    <source>
        <dbReference type="Proteomes" id="UP000449547"/>
    </source>
</evidence>
<dbReference type="InterPro" id="IPR018287">
    <property type="entry name" value="Hap4_TF_heteromerisation"/>
</dbReference>
<feature type="coiled-coil region" evidence="3">
    <location>
        <begin position="65"/>
        <end position="117"/>
    </location>
</feature>
<protein>
    <recommendedName>
        <fullName evidence="5">BZIP domain-containing protein</fullName>
    </recommendedName>
</protein>
<feature type="compositionally biased region" description="Polar residues" evidence="4">
    <location>
        <begin position="127"/>
        <end position="158"/>
    </location>
</feature>
<dbReference type="SMART" id="SM00338">
    <property type="entry name" value="BRLZ"/>
    <property type="match status" value="1"/>
</dbReference>
<feature type="region of interest" description="Disordered" evidence="4">
    <location>
        <begin position="1"/>
        <end position="64"/>
    </location>
</feature>
<name>A0A642ULT8_DIURU</name>
<feature type="domain" description="BZIP" evidence="5">
    <location>
        <begin position="52"/>
        <end position="67"/>
    </location>
</feature>
<dbReference type="InterPro" id="IPR050936">
    <property type="entry name" value="AP-1-like"/>
</dbReference>